<dbReference type="AlphaFoldDB" id="A0A2Z6R0V8"/>
<reference evidence="1 3" key="1">
    <citation type="submission" date="2017-11" db="EMBL/GenBank/DDBJ databases">
        <title>The genome of Rhizophagus clarus HR1 reveals common genetic basis of auxotrophy among arbuscular mycorrhizal fungi.</title>
        <authorList>
            <person name="Kobayashi Y."/>
        </authorList>
    </citation>
    <scope>NUCLEOTIDE SEQUENCE [LARGE SCALE GENOMIC DNA]</scope>
    <source>
        <strain evidence="1 3">HR1</strain>
    </source>
</reference>
<dbReference type="Proteomes" id="UP000247702">
    <property type="component" value="Unassembled WGS sequence"/>
</dbReference>
<dbReference type="OrthoDB" id="10562534at2759"/>
<dbReference type="EMBL" id="BEXD01001742">
    <property type="protein sequence ID" value="GBB95565.1"/>
    <property type="molecule type" value="Genomic_DNA"/>
</dbReference>
<comment type="caution">
    <text evidence="1">The sequence shown here is derived from an EMBL/GenBank/DDBJ whole genome shotgun (WGS) entry which is preliminary data.</text>
</comment>
<dbReference type="Proteomes" id="UP000615446">
    <property type="component" value="Unassembled WGS sequence"/>
</dbReference>
<reference evidence="2" key="2">
    <citation type="submission" date="2019-10" db="EMBL/GenBank/DDBJ databases">
        <title>Conservation and host-specific expression of non-tandemly repeated heterogenous ribosome RNA gene in arbuscular mycorrhizal fungi.</title>
        <authorList>
            <person name="Maeda T."/>
            <person name="Kobayashi Y."/>
            <person name="Nakagawa T."/>
            <person name="Ezawa T."/>
            <person name="Yamaguchi K."/>
            <person name="Bino T."/>
            <person name="Nishimoto Y."/>
            <person name="Shigenobu S."/>
            <person name="Kawaguchi M."/>
        </authorList>
    </citation>
    <scope>NUCLEOTIDE SEQUENCE</scope>
    <source>
        <strain evidence="2">HR1</strain>
    </source>
</reference>
<name>A0A2Z6R0V8_9GLOM</name>
<evidence type="ECO:0000313" key="1">
    <source>
        <dbReference type="EMBL" id="GBB95565.1"/>
    </source>
</evidence>
<gene>
    <name evidence="2" type="ORF">RCL2_000005200</name>
    <name evidence="1" type="ORF">RclHR1_25660001</name>
</gene>
<evidence type="ECO:0000313" key="2">
    <source>
        <dbReference type="EMBL" id="GES72489.1"/>
    </source>
</evidence>
<organism evidence="1 3">
    <name type="scientific">Rhizophagus clarus</name>
    <dbReference type="NCBI Taxonomy" id="94130"/>
    <lineage>
        <taxon>Eukaryota</taxon>
        <taxon>Fungi</taxon>
        <taxon>Fungi incertae sedis</taxon>
        <taxon>Mucoromycota</taxon>
        <taxon>Glomeromycotina</taxon>
        <taxon>Glomeromycetes</taxon>
        <taxon>Glomerales</taxon>
        <taxon>Glomeraceae</taxon>
        <taxon>Rhizophagus</taxon>
    </lineage>
</organism>
<protein>
    <submittedName>
        <fullName evidence="1">Uncharacterized protein</fullName>
    </submittedName>
</protein>
<keyword evidence="3" id="KW-1185">Reference proteome</keyword>
<proteinExistence type="predicted"/>
<dbReference type="EMBL" id="BLAL01000002">
    <property type="protein sequence ID" value="GES72489.1"/>
    <property type="molecule type" value="Genomic_DNA"/>
</dbReference>
<sequence>MQNLAVFYLTNAKKELPHYGNRKTSEKLQFILHDANLYNDDKMKTELNDETNDIYASEDDNNGEDVIHLEQILDLDVSEILEDLDELIEDFNPDLEKKN</sequence>
<accession>A0A2Z6R0V8</accession>
<evidence type="ECO:0000313" key="3">
    <source>
        <dbReference type="Proteomes" id="UP000247702"/>
    </source>
</evidence>